<proteinExistence type="predicted"/>
<feature type="region of interest" description="Disordered" evidence="1">
    <location>
        <begin position="21"/>
        <end position="51"/>
    </location>
</feature>
<dbReference type="Proteomes" id="UP000445582">
    <property type="component" value="Unassembled WGS sequence"/>
</dbReference>
<keyword evidence="3" id="KW-1185">Reference proteome</keyword>
<accession>A0A844YF86</accession>
<comment type="caution">
    <text evidence="2">The sequence shown here is derived from an EMBL/GenBank/DDBJ whole genome shotgun (WGS) entry which is preliminary data.</text>
</comment>
<sequence length="163" mass="17103">MPHPSPARLILPALLLSAGACQPDPPDEGVLPGVEPTAPANDPQPANAADPRSIETLAGGWRVAGIDGEQFDEAYGLGLYATDSLIYWEPTCAGQERLYALDGTDFSASIPPSEGPAITCDIALPERLDDLWAAMDMATTAERLPDNSVRLSGGGRSVTLFSQ</sequence>
<organism evidence="2 3">
    <name type="scientific">Qipengyuania oceanensis</name>
    <dbReference type="NCBI Taxonomy" id="1463597"/>
    <lineage>
        <taxon>Bacteria</taxon>
        <taxon>Pseudomonadati</taxon>
        <taxon>Pseudomonadota</taxon>
        <taxon>Alphaproteobacteria</taxon>
        <taxon>Sphingomonadales</taxon>
        <taxon>Erythrobacteraceae</taxon>
        <taxon>Qipengyuania</taxon>
    </lineage>
</organism>
<dbReference type="RefSeq" id="WP_160673403.1">
    <property type="nucleotide sequence ID" value="NZ_WTYN01000001.1"/>
</dbReference>
<evidence type="ECO:0000313" key="2">
    <source>
        <dbReference type="EMBL" id="MXO62821.1"/>
    </source>
</evidence>
<evidence type="ECO:0000313" key="3">
    <source>
        <dbReference type="Proteomes" id="UP000445582"/>
    </source>
</evidence>
<dbReference type="OrthoDB" id="7432862at2"/>
<evidence type="ECO:0008006" key="4">
    <source>
        <dbReference type="Google" id="ProtNLM"/>
    </source>
</evidence>
<reference evidence="2 3" key="1">
    <citation type="submission" date="2019-12" db="EMBL/GenBank/DDBJ databases">
        <title>Genomic-based taxomic classification of the family Erythrobacteraceae.</title>
        <authorList>
            <person name="Xu L."/>
        </authorList>
    </citation>
    <scope>NUCLEOTIDE SEQUENCE [LARGE SCALE GENOMIC DNA]</scope>
    <source>
        <strain evidence="2 3">MCCC 1A09965</strain>
    </source>
</reference>
<name>A0A844YF86_9SPHN</name>
<feature type="compositionally biased region" description="Low complexity" evidence="1">
    <location>
        <begin position="36"/>
        <end position="51"/>
    </location>
</feature>
<dbReference type="AlphaFoldDB" id="A0A844YF86"/>
<evidence type="ECO:0000256" key="1">
    <source>
        <dbReference type="SAM" id="MobiDB-lite"/>
    </source>
</evidence>
<gene>
    <name evidence="2" type="ORF">GRI48_07355</name>
</gene>
<protein>
    <recommendedName>
        <fullName evidence="4">META domain-containing protein</fullName>
    </recommendedName>
</protein>
<dbReference type="EMBL" id="WTYN01000001">
    <property type="protein sequence ID" value="MXO62821.1"/>
    <property type="molecule type" value="Genomic_DNA"/>
</dbReference>